<keyword evidence="3" id="KW-1185">Reference proteome</keyword>
<evidence type="ECO:0000313" key="2">
    <source>
        <dbReference type="EMBL" id="QEL17851.1"/>
    </source>
</evidence>
<accession>A0A5C1AEW1</accession>
<dbReference type="AlphaFoldDB" id="A0A5C1AEW1"/>
<dbReference type="KEGG" id="lrs:PX52LOC_04862"/>
<organism evidence="2 3">
    <name type="scientific">Limnoglobus roseus</name>
    <dbReference type="NCBI Taxonomy" id="2598579"/>
    <lineage>
        <taxon>Bacteria</taxon>
        <taxon>Pseudomonadati</taxon>
        <taxon>Planctomycetota</taxon>
        <taxon>Planctomycetia</taxon>
        <taxon>Gemmatales</taxon>
        <taxon>Gemmataceae</taxon>
        <taxon>Limnoglobus</taxon>
    </lineage>
</organism>
<reference evidence="3" key="1">
    <citation type="submission" date="2019-08" db="EMBL/GenBank/DDBJ databases">
        <title>Limnoglobus roseus gen. nov., sp. nov., a novel freshwater planctomycete with a giant genome from the family Gemmataceae.</title>
        <authorList>
            <person name="Kulichevskaya I.S."/>
            <person name="Naumoff D.G."/>
            <person name="Miroshnikov K."/>
            <person name="Ivanova A."/>
            <person name="Philippov D.A."/>
            <person name="Hakobyan A."/>
            <person name="Rijpstra I.C."/>
            <person name="Sinninghe Damste J.S."/>
            <person name="Liesack W."/>
            <person name="Dedysh S.N."/>
        </authorList>
    </citation>
    <scope>NUCLEOTIDE SEQUENCE [LARGE SCALE GENOMIC DNA]</scope>
    <source>
        <strain evidence="3">PX52</strain>
    </source>
</reference>
<name>A0A5C1AEW1_9BACT</name>
<sequence length="511" mass="58554">MLYYSATDSKIAAKPRSKKKSPRKTWKGTLAGDTFQVLHPYLDLFTCGERYQDSPHLSIPNWLKAEYADRHNSSDPKRVAMQYHAGRLNAKRIQRGIEFDDQYFTCNKASASSLSLVYLDLDDHHPHQTDKAQLTQAVLNFVGPDNLFFNEGRLWVKGCWKDSVYPKFKQAYTAFTEALDSWAVAKCFQTNVDTPKGFNQLGRLPFKNWNYTKLDTFKNTAHVTVEMLKGWTRRLKEDTKRGTSPSACFVIDSHFDRGTDALVEFPSPSTVEGCDGDDTLDDRDAPLRSASSPTTPLRSVAGKVTPEVKGRSKANVCKSLSGMPLTEQEIEDIPDRINRYKSLSYRCMDASRQHRPKGQRLYSLDVQYALTILDLQFRHPNENHGAPVKRAEAWWNWMVKERYFTRGWCGKKWAAIHRMLVDCGVLNVIDNTYWFYAEGGKPGKAMQYHIKEEYLAVATKGGEASIQEVKIDFTPNRTRPCRVSTPERQFDFWASPHQRQRLDEILYEAAA</sequence>
<gene>
    <name evidence="2" type="ORF">PX52LOC_04862</name>
</gene>
<evidence type="ECO:0000256" key="1">
    <source>
        <dbReference type="SAM" id="MobiDB-lite"/>
    </source>
</evidence>
<feature type="region of interest" description="Disordered" evidence="1">
    <location>
        <begin position="266"/>
        <end position="300"/>
    </location>
</feature>
<evidence type="ECO:0000313" key="3">
    <source>
        <dbReference type="Proteomes" id="UP000324974"/>
    </source>
</evidence>
<dbReference type="RefSeq" id="WP_149112409.1">
    <property type="nucleotide sequence ID" value="NZ_CP042425.1"/>
</dbReference>
<proteinExistence type="predicted"/>
<dbReference type="EMBL" id="CP042425">
    <property type="protein sequence ID" value="QEL17851.1"/>
    <property type="molecule type" value="Genomic_DNA"/>
</dbReference>
<protein>
    <submittedName>
        <fullName evidence="2">Uncharacterized protein</fullName>
    </submittedName>
</protein>
<dbReference type="Proteomes" id="UP000324974">
    <property type="component" value="Chromosome"/>
</dbReference>